<gene>
    <name evidence="2" type="ORF">A3C89_01565</name>
</gene>
<feature type="domain" description="HTH marR-type" evidence="1">
    <location>
        <begin position="1"/>
        <end position="140"/>
    </location>
</feature>
<dbReference type="PROSITE" id="PS50995">
    <property type="entry name" value="HTH_MARR_2"/>
    <property type="match status" value="1"/>
</dbReference>
<reference evidence="2 3" key="1">
    <citation type="journal article" date="2016" name="Nat. Commun.">
        <title>Thousands of microbial genomes shed light on interconnected biogeochemical processes in an aquifer system.</title>
        <authorList>
            <person name="Anantharaman K."/>
            <person name="Brown C.T."/>
            <person name="Hug L.A."/>
            <person name="Sharon I."/>
            <person name="Castelle C.J."/>
            <person name="Probst A.J."/>
            <person name="Thomas B.C."/>
            <person name="Singh A."/>
            <person name="Wilkins M.J."/>
            <person name="Karaoz U."/>
            <person name="Brodie E.L."/>
            <person name="Williams K.H."/>
            <person name="Hubbard S.S."/>
            <person name="Banfield J.F."/>
        </authorList>
    </citation>
    <scope>NUCLEOTIDE SEQUENCE [LARGE SCALE GENOMIC DNA]</scope>
</reference>
<dbReference type="InterPro" id="IPR039422">
    <property type="entry name" value="MarR/SlyA-like"/>
</dbReference>
<organism evidence="2 3">
    <name type="scientific">Candidatus Kaiserbacteria bacterium RIFCSPHIGHO2_02_FULL_50_50</name>
    <dbReference type="NCBI Taxonomy" id="1798492"/>
    <lineage>
        <taxon>Bacteria</taxon>
        <taxon>Candidatus Kaiseribacteriota</taxon>
    </lineage>
</organism>
<protein>
    <recommendedName>
        <fullName evidence="1">HTH marR-type domain-containing protein</fullName>
    </recommendedName>
</protein>
<proteinExistence type="predicted"/>
<sequence length="145" mass="16158">MESKFPIIYPETLLRAAIFADAEANSALRREHIDITFTQYRILRTIGDGTSVPVAIAHQLAVSHPAMSRHLKNLEAAKLITRAVNENVRREHHIELTKKGAALRKEAEQVLAKHLRKTFTSISPSARMSALTTLEKTIAACAHIE</sequence>
<dbReference type="InterPro" id="IPR000835">
    <property type="entry name" value="HTH_MarR-typ"/>
</dbReference>
<dbReference type="InterPro" id="IPR036388">
    <property type="entry name" value="WH-like_DNA-bd_sf"/>
</dbReference>
<dbReference type="GO" id="GO:0003700">
    <property type="term" value="F:DNA-binding transcription factor activity"/>
    <property type="evidence" value="ECO:0007669"/>
    <property type="project" value="InterPro"/>
</dbReference>
<dbReference type="PANTHER" id="PTHR33164:SF57">
    <property type="entry name" value="MARR-FAMILY TRANSCRIPTIONAL REGULATOR"/>
    <property type="match status" value="1"/>
</dbReference>
<dbReference type="EMBL" id="MFLF01000020">
    <property type="protein sequence ID" value="OGG59078.1"/>
    <property type="molecule type" value="Genomic_DNA"/>
</dbReference>
<dbReference type="Proteomes" id="UP000178794">
    <property type="component" value="Unassembled WGS sequence"/>
</dbReference>
<dbReference type="GO" id="GO:0006950">
    <property type="term" value="P:response to stress"/>
    <property type="evidence" value="ECO:0007669"/>
    <property type="project" value="TreeGrafter"/>
</dbReference>
<accession>A0A1F6DCB8</accession>
<dbReference type="InterPro" id="IPR011991">
    <property type="entry name" value="ArsR-like_HTH"/>
</dbReference>
<evidence type="ECO:0000313" key="3">
    <source>
        <dbReference type="Proteomes" id="UP000178794"/>
    </source>
</evidence>
<dbReference type="InterPro" id="IPR036390">
    <property type="entry name" value="WH_DNA-bd_sf"/>
</dbReference>
<dbReference type="Gene3D" id="1.10.10.10">
    <property type="entry name" value="Winged helix-like DNA-binding domain superfamily/Winged helix DNA-binding domain"/>
    <property type="match status" value="1"/>
</dbReference>
<comment type="caution">
    <text evidence="2">The sequence shown here is derived from an EMBL/GenBank/DDBJ whole genome shotgun (WGS) entry which is preliminary data.</text>
</comment>
<dbReference type="SUPFAM" id="SSF46785">
    <property type="entry name" value="Winged helix' DNA-binding domain"/>
    <property type="match status" value="1"/>
</dbReference>
<dbReference type="STRING" id="1798492.A3C89_01565"/>
<dbReference type="CDD" id="cd00090">
    <property type="entry name" value="HTH_ARSR"/>
    <property type="match status" value="1"/>
</dbReference>
<evidence type="ECO:0000313" key="2">
    <source>
        <dbReference type="EMBL" id="OGG59078.1"/>
    </source>
</evidence>
<dbReference type="AlphaFoldDB" id="A0A1F6DCB8"/>
<name>A0A1F6DCB8_9BACT</name>
<dbReference type="PANTHER" id="PTHR33164">
    <property type="entry name" value="TRANSCRIPTIONAL REGULATOR, MARR FAMILY"/>
    <property type="match status" value="1"/>
</dbReference>
<evidence type="ECO:0000259" key="1">
    <source>
        <dbReference type="PROSITE" id="PS50995"/>
    </source>
</evidence>
<dbReference type="SMART" id="SM00347">
    <property type="entry name" value="HTH_MARR"/>
    <property type="match status" value="1"/>
</dbReference>
<dbReference type="Pfam" id="PF12802">
    <property type="entry name" value="MarR_2"/>
    <property type="match status" value="1"/>
</dbReference>